<dbReference type="BioCyc" id="MPUL272635:G1GT6-216-MONOMER"/>
<dbReference type="NCBIfam" id="NF045859">
    <property type="entry name" value="glide_P42"/>
    <property type="match status" value="1"/>
</dbReference>
<dbReference type="KEGG" id="mpu:MYPU_2170"/>
<dbReference type="Proteomes" id="UP000000528">
    <property type="component" value="Chromosome"/>
</dbReference>
<gene>
    <name evidence="1" type="ordered locus">MYPU_2170</name>
</gene>
<organism evidence="2">
    <name type="scientific">Mycoplasmopsis pulmonis (strain UAB CTIP)</name>
    <name type="common">Mycoplasma pulmonis</name>
    <dbReference type="NCBI Taxonomy" id="272635"/>
    <lineage>
        <taxon>Bacteria</taxon>
        <taxon>Bacillati</taxon>
        <taxon>Mycoplasmatota</taxon>
        <taxon>Mycoplasmoidales</taxon>
        <taxon>Metamycoplasmataceae</taxon>
        <taxon>Mycoplasmopsis</taxon>
    </lineage>
</organism>
<keyword evidence="2" id="KW-1185">Reference proteome</keyword>
<dbReference type="AlphaFoldDB" id="Q98QZ3"/>
<evidence type="ECO:0000313" key="2">
    <source>
        <dbReference type="Proteomes" id="UP000000528"/>
    </source>
</evidence>
<evidence type="ECO:0000313" key="1">
    <source>
        <dbReference type="EMBL" id="CAC13390.1"/>
    </source>
</evidence>
<reference evidence="1 2" key="1">
    <citation type="journal article" date="2001" name="Nucleic Acids Res.">
        <title>The complete genome sequence of the murine respiratory pathogen Mycoplasma pulmonis.</title>
        <authorList>
            <person name="Chambaud I."/>
            <person name="Heilig R."/>
            <person name="Ferris S."/>
            <person name="Barbe V."/>
            <person name="Samson D."/>
            <person name="Galisson F."/>
            <person name="Moszer I."/>
            <person name="Dybvig K."/>
            <person name="Wroblewski H."/>
            <person name="Viari A."/>
            <person name="Rocha E.P.C."/>
            <person name="Blanchard A."/>
        </authorList>
    </citation>
    <scope>NUCLEOTIDE SEQUENCE [LARGE SCALE GENOMIC DNA]</scope>
    <source>
        <strain evidence="1 2">UAB CTIP</strain>
    </source>
</reference>
<accession>Q98QZ3</accession>
<dbReference type="eggNOG" id="ENOG5031ZDP">
    <property type="taxonomic scope" value="Bacteria"/>
</dbReference>
<proteinExistence type="predicted"/>
<name>Q98QZ3_MYCPU</name>
<dbReference type="STRING" id="272635.gene:17576804"/>
<protein>
    <submittedName>
        <fullName evidence="1">Uncharacterized protein</fullName>
    </submittedName>
</protein>
<dbReference type="EMBL" id="AL445563">
    <property type="protein sequence ID" value="CAC13390.1"/>
    <property type="molecule type" value="Genomic_DNA"/>
</dbReference>
<sequence>MARELKNYIPNVLVVVLGEWNFEHIYNLDFKIKQNAKFLRFGSKKQNISNLNIEEHFYLWHPYDKNSSVNYKKHKSPAQLFEENKIELDLFFKNADLMVVLSKTRDEESLEYVSFLSKIAKANNILTMHLLLKNLLWAKTSAKLYSMALDHIRDNKNILIDLEEINLLSTYENIEIPKRDRYVDKSISQIMKSLIAPFYETVLNPNLYAKIKYEILTRKIEKLPEKWYVALGSSNEKQDRFEKALFAALANPTFRGTFNSAKKFFIIISGTFISENKIAKTLNILKQIVIPGSEVIVSRVVEDYLFENVINVAIIARSADKIELVDDPEQINSLIRETMAKVYSLVDNEETREIILNKPFQKTKIIDQ</sequence>
<dbReference type="HOGENOM" id="CLU_751880_0_0_14"/>
<dbReference type="RefSeq" id="WP_010925021.1">
    <property type="nucleotide sequence ID" value="NC_002771.1"/>
</dbReference>
<dbReference type="PIR" id="A90539">
    <property type="entry name" value="A90539"/>
</dbReference>